<keyword evidence="7 9" id="KW-0472">Membrane</keyword>
<keyword evidence="4" id="KW-0997">Cell inner membrane</keyword>
<accession>A0A0G2A7L5</accession>
<reference evidence="10 11" key="1">
    <citation type="journal article" date="2015" name="Nature">
        <title>rRNA introns, odd ribosomes, and small enigmatic genomes across a large radiation of phyla.</title>
        <authorList>
            <person name="Brown C.T."/>
            <person name="Hug L.A."/>
            <person name="Thomas B.C."/>
            <person name="Sharon I."/>
            <person name="Castelle C.J."/>
            <person name="Singh A."/>
            <person name="Wilkins M.J."/>
            <person name="Williams K.H."/>
            <person name="Banfield J.F."/>
        </authorList>
    </citation>
    <scope>NUCLEOTIDE SEQUENCE [LARGE SCALE GENOMIC DNA]</scope>
</reference>
<dbReference type="PANTHER" id="PTHR32196:SF71">
    <property type="entry name" value="AUTOINDUCER 2 IMPORT SYSTEM PERMEASE PROTEIN LSRD"/>
    <property type="match status" value="1"/>
</dbReference>
<proteinExistence type="predicted"/>
<dbReference type="CDD" id="cd06579">
    <property type="entry name" value="TM_PBP1_transp_AraH_like"/>
    <property type="match status" value="1"/>
</dbReference>
<evidence type="ECO:0000256" key="8">
    <source>
        <dbReference type="ARBA" id="ARBA00039381"/>
    </source>
</evidence>
<protein>
    <recommendedName>
        <fullName evidence="8">Autoinducer 2 import system permease protein LsrD</fullName>
    </recommendedName>
</protein>
<dbReference type="Pfam" id="PF02653">
    <property type="entry name" value="BPD_transp_2"/>
    <property type="match status" value="1"/>
</dbReference>
<feature type="transmembrane region" description="Helical" evidence="9">
    <location>
        <begin position="204"/>
        <end position="225"/>
    </location>
</feature>
<evidence type="ECO:0000313" key="11">
    <source>
        <dbReference type="Proteomes" id="UP000034846"/>
    </source>
</evidence>
<feature type="transmembrane region" description="Helical" evidence="9">
    <location>
        <begin position="67"/>
        <end position="85"/>
    </location>
</feature>
<name>A0A0G2A7L5_9BACT</name>
<dbReference type="AlphaFoldDB" id="A0A0G2A7L5"/>
<dbReference type="GO" id="GO:0022857">
    <property type="term" value="F:transmembrane transporter activity"/>
    <property type="evidence" value="ECO:0007669"/>
    <property type="project" value="InterPro"/>
</dbReference>
<dbReference type="GO" id="GO:0005886">
    <property type="term" value="C:plasma membrane"/>
    <property type="evidence" value="ECO:0007669"/>
    <property type="project" value="UniProtKB-SubCell"/>
</dbReference>
<keyword evidence="5 9" id="KW-0812">Transmembrane</keyword>
<feature type="transmembrane region" description="Helical" evidence="9">
    <location>
        <begin position="290"/>
        <end position="310"/>
    </location>
</feature>
<evidence type="ECO:0000256" key="9">
    <source>
        <dbReference type="SAM" id="Phobius"/>
    </source>
</evidence>
<keyword evidence="6 9" id="KW-1133">Transmembrane helix</keyword>
<feature type="transmembrane region" description="Helical" evidence="9">
    <location>
        <begin position="33"/>
        <end position="55"/>
    </location>
</feature>
<feature type="transmembrane region" description="Helical" evidence="9">
    <location>
        <begin position="231"/>
        <end position="253"/>
    </location>
</feature>
<evidence type="ECO:0000256" key="1">
    <source>
        <dbReference type="ARBA" id="ARBA00004651"/>
    </source>
</evidence>
<evidence type="ECO:0000256" key="6">
    <source>
        <dbReference type="ARBA" id="ARBA00022989"/>
    </source>
</evidence>
<gene>
    <name evidence="10" type="ORF">UY72_C0076G0004</name>
</gene>
<comment type="caution">
    <text evidence="10">The sequence shown here is derived from an EMBL/GenBank/DDBJ whole genome shotgun (WGS) entry which is preliminary data.</text>
</comment>
<evidence type="ECO:0000256" key="2">
    <source>
        <dbReference type="ARBA" id="ARBA00022448"/>
    </source>
</evidence>
<keyword evidence="3" id="KW-1003">Cell membrane</keyword>
<keyword evidence="2" id="KW-0813">Transport</keyword>
<dbReference type="Proteomes" id="UP000034846">
    <property type="component" value="Unassembled WGS sequence"/>
</dbReference>
<evidence type="ECO:0000313" key="10">
    <source>
        <dbReference type="EMBL" id="KKW28304.1"/>
    </source>
</evidence>
<feature type="transmembrane region" description="Helical" evidence="9">
    <location>
        <begin position="91"/>
        <end position="114"/>
    </location>
</feature>
<feature type="transmembrane region" description="Helical" evidence="9">
    <location>
        <begin position="121"/>
        <end position="144"/>
    </location>
</feature>
<sequence length="327" mass="35280">MKKTASLLANIGKVLLLPGFVYLFFFSVSSGKFGNASSIIMILQQTLAPTLISLAMCSNMICGRIDLSAGSIVMLSAMLGARLVNTAQIDVPVFAAVCIGSGLVLGIISVFLYLKMKVPAIVTALGICMIYEMLSNLSSISWVTAISGESTVLGRMPVNFIIFAAMFVLFYVIFNYSKFGYNVRAIGNGQNIARYSGINVKRNAFICYTLSGFFLGIAALLKISIQGSIDTAMYMSSTNIIFNCMLGIYIGLAIEKYCNLVIGILVGNIIMNMMASGLLSIGLSASLQDVASGLVLLVIMMFTCNNHRVLAFLERRKMRRDIISPGV</sequence>
<feature type="transmembrane region" description="Helical" evidence="9">
    <location>
        <begin position="7"/>
        <end position="27"/>
    </location>
</feature>
<dbReference type="InterPro" id="IPR001851">
    <property type="entry name" value="ABC_transp_permease"/>
</dbReference>
<evidence type="ECO:0000256" key="7">
    <source>
        <dbReference type="ARBA" id="ARBA00023136"/>
    </source>
</evidence>
<feature type="transmembrane region" description="Helical" evidence="9">
    <location>
        <begin position="260"/>
        <end position="284"/>
    </location>
</feature>
<dbReference type="EMBL" id="LCRD01000076">
    <property type="protein sequence ID" value="KKW28304.1"/>
    <property type="molecule type" value="Genomic_DNA"/>
</dbReference>
<dbReference type="PANTHER" id="PTHR32196">
    <property type="entry name" value="ABC TRANSPORTER PERMEASE PROTEIN YPHD-RELATED-RELATED"/>
    <property type="match status" value="1"/>
</dbReference>
<organism evidence="10 11">
    <name type="scientific">Candidatus Uhrbacteria bacterium GW2011_GWD2_52_7</name>
    <dbReference type="NCBI Taxonomy" id="1618989"/>
    <lineage>
        <taxon>Bacteria</taxon>
        <taxon>Candidatus Uhriibacteriota</taxon>
    </lineage>
</organism>
<feature type="transmembrane region" description="Helical" evidence="9">
    <location>
        <begin position="156"/>
        <end position="174"/>
    </location>
</feature>
<evidence type="ECO:0000256" key="4">
    <source>
        <dbReference type="ARBA" id="ARBA00022519"/>
    </source>
</evidence>
<evidence type="ECO:0000256" key="3">
    <source>
        <dbReference type="ARBA" id="ARBA00022475"/>
    </source>
</evidence>
<comment type="subcellular location">
    <subcellularLocation>
        <location evidence="1">Cell membrane</location>
        <topology evidence="1">Multi-pass membrane protein</topology>
    </subcellularLocation>
</comment>
<evidence type="ECO:0000256" key="5">
    <source>
        <dbReference type="ARBA" id="ARBA00022692"/>
    </source>
</evidence>